<accession>A0AAN8NL43</accession>
<keyword evidence="2" id="KW-1185">Reference proteome</keyword>
<protein>
    <submittedName>
        <fullName evidence="1">Uncharacterized protein</fullName>
    </submittedName>
</protein>
<name>A0AAN8NL43_9PEZI</name>
<organism evidence="1 2">
    <name type="scientific">Orbilia javanica</name>
    <dbReference type="NCBI Taxonomy" id="47235"/>
    <lineage>
        <taxon>Eukaryota</taxon>
        <taxon>Fungi</taxon>
        <taxon>Dikarya</taxon>
        <taxon>Ascomycota</taxon>
        <taxon>Pezizomycotina</taxon>
        <taxon>Orbiliomycetes</taxon>
        <taxon>Orbiliales</taxon>
        <taxon>Orbiliaceae</taxon>
        <taxon>Orbilia</taxon>
    </lineage>
</organism>
<evidence type="ECO:0000313" key="1">
    <source>
        <dbReference type="EMBL" id="KAK6330704.1"/>
    </source>
</evidence>
<sequence length="56" mass="5909">MSNVTTLCDSDVLPESSGLDSYPLAYDLFGEDPAEKPTLDLELFAGLTGETAAVDL</sequence>
<dbReference type="Proteomes" id="UP001313282">
    <property type="component" value="Unassembled WGS sequence"/>
</dbReference>
<reference evidence="1 2" key="1">
    <citation type="submission" date="2019-10" db="EMBL/GenBank/DDBJ databases">
        <authorList>
            <person name="Palmer J.M."/>
        </authorList>
    </citation>
    <scope>NUCLEOTIDE SEQUENCE [LARGE SCALE GENOMIC DNA]</scope>
    <source>
        <strain evidence="1 2">TWF718</strain>
    </source>
</reference>
<proteinExistence type="predicted"/>
<evidence type="ECO:0000313" key="2">
    <source>
        <dbReference type="Proteomes" id="UP001313282"/>
    </source>
</evidence>
<gene>
    <name evidence="1" type="ORF">TWF718_002905</name>
</gene>
<comment type="caution">
    <text evidence="1">The sequence shown here is derived from an EMBL/GenBank/DDBJ whole genome shotgun (WGS) entry which is preliminary data.</text>
</comment>
<dbReference type="AlphaFoldDB" id="A0AAN8NL43"/>
<dbReference type="EMBL" id="JAVHNR010000011">
    <property type="protein sequence ID" value="KAK6330704.1"/>
    <property type="molecule type" value="Genomic_DNA"/>
</dbReference>